<comment type="caution">
    <text evidence="3">The sequence shown here is derived from an EMBL/GenBank/DDBJ whole genome shotgun (WGS) entry which is preliminary data.</text>
</comment>
<evidence type="ECO:0000313" key="3">
    <source>
        <dbReference type="EMBL" id="MBT2135622.1"/>
    </source>
</evidence>
<accession>A0ABS5W8G0</accession>
<gene>
    <name evidence="3" type="ORF">KK137_14885</name>
</gene>
<dbReference type="InterPro" id="IPR029058">
    <property type="entry name" value="AB_hydrolase_fold"/>
</dbReference>
<feature type="chain" id="PRO_5045093860" evidence="1">
    <location>
        <begin position="22"/>
        <end position="345"/>
    </location>
</feature>
<keyword evidence="4" id="KW-1185">Reference proteome</keyword>
<reference evidence="3 4" key="1">
    <citation type="submission" date="2021-05" db="EMBL/GenBank/DDBJ databases">
        <title>Croceibacterium sp. LX-88 genome sequence.</title>
        <authorList>
            <person name="Luo X."/>
        </authorList>
    </citation>
    <scope>NUCLEOTIDE SEQUENCE [LARGE SCALE GENOMIC DNA]</scope>
    <source>
        <strain evidence="3 4">LX-88</strain>
    </source>
</reference>
<dbReference type="RefSeq" id="WP_214537312.1">
    <property type="nucleotide sequence ID" value="NZ_JAHFVK010000002.1"/>
</dbReference>
<evidence type="ECO:0000256" key="1">
    <source>
        <dbReference type="SAM" id="SignalP"/>
    </source>
</evidence>
<dbReference type="GO" id="GO:0016787">
    <property type="term" value="F:hydrolase activity"/>
    <property type="evidence" value="ECO:0007669"/>
    <property type="project" value="UniProtKB-KW"/>
</dbReference>
<dbReference type="Pfam" id="PF12697">
    <property type="entry name" value="Abhydrolase_6"/>
    <property type="match status" value="1"/>
</dbReference>
<evidence type="ECO:0000313" key="4">
    <source>
        <dbReference type="Proteomes" id="UP000811255"/>
    </source>
</evidence>
<dbReference type="Gene3D" id="3.40.50.1820">
    <property type="entry name" value="alpha/beta hydrolase"/>
    <property type="match status" value="1"/>
</dbReference>
<dbReference type="PANTHER" id="PTHR46438">
    <property type="entry name" value="ALPHA/BETA-HYDROLASES SUPERFAMILY PROTEIN"/>
    <property type="match status" value="1"/>
</dbReference>
<dbReference type="SUPFAM" id="SSF53474">
    <property type="entry name" value="alpha/beta-Hydrolases"/>
    <property type="match status" value="1"/>
</dbReference>
<dbReference type="Proteomes" id="UP000811255">
    <property type="component" value="Unassembled WGS sequence"/>
</dbReference>
<feature type="signal peptide" evidence="1">
    <location>
        <begin position="1"/>
        <end position="21"/>
    </location>
</feature>
<keyword evidence="1" id="KW-0732">Signal</keyword>
<protein>
    <submittedName>
        <fullName evidence="3">Alpha/beta hydrolase</fullName>
    </submittedName>
</protein>
<dbReference type="PRINTS" id="PR00111">
    <property type="entry name" value="ABHYDROLASE"/>
</dbReference>
<organism evidence="3 4">
    <name type="scientific">Croceibacterium selenioxidans</name>
    <dbReference type="NCBI Taxonomy" id="2838833"/>
    <lineage>
        <taxon>Bacteria</taxon>
        <taxon>Pseudomonadati</taxon>
        <taxon>Pseudomonadota</taxon>
        <taxon>Alphaproteobacteria</taxon>
        <taxon>Sphingomonadales</taxon>
        <taxon>Erythrobacteraceae</taxon>
        <taxon>Croceibacterium</taxon>
    </lineage>
</organism>
<feature type="domain" description="AB hydrolase-1" evidence="2">
    <location>
        <begin position="68"/>
        <end position="332"/>
    </location>
</feature>
<dbReference type="EMBL" id="JAHFVK010000002">
    <property type="protein sequence ID" value="MBT2135622.1"/>
    <property type="molecule type" value="Genomic_DNA"/>
</dbReference>
<name>A0ABS5W8G0_9SPHN</name>
<dbReference type="PANTHER" id="PTHR46438:SF11">
    <property type="entry name" value="LIPASE-RELATED"/>
    <property type="match status" value="1"/>
</dbReference>
<sequence>MKLFKTSLLALTAVTAASVQAQMGPSLDELKASLVPYASPADSVKLPDGRTLGITCMGEGSPTVILTAGMGDFAGMAWGTVQPEMAKVTRVCAWDRPGWGLSDGADGKHTVATTTAALETALATGKIPGPYVMVGHSLGGYESLLYADRHPDQVVGMVLVDSSFPDQMAAGERVGLPSPDPETGAPVLFRKCAAAIREGRVKLGGPDPDRCMHYPEFFPPELAQAFGAKVSNPIQYETMASFLTTFADDAKIAVNPARNYGDMPLIVLTATAPLPTPPGATADEAARMAAWAEEWGRQHEQLAALSTRGINARVPGANHYIQRTKPQVVIDAVDAVVGEVRAAKP</sequence>
<evidence type="ECO:0000259" key="2">
    <source>
        <dbReference type="Pfam" id="PF12697"/>
    </source>
</evidence>
<keyword evidence="3" id="KW-0378">Hydrolase</keyword>
<dbReference type="InterPro" id="IPR000073">
    <property type="entry name" value="AB_hydrolase_1"/>
</dbReference>
<proteinExistence type="predicted"/>